<protein>
    <submittedName>
        <fullName evidence="1">Uncharacterized protein</fullName>
    </submittedName>
</protein>
<dbReference type="AlphaFoldDB" id="A0A6H2A4N2"/>
<dbReference type="EMBL" id="MT144573">
    <property type="protein sequence ID" value="QJA55163.1"/>
    <property type="molecule type" value="Genomic_DNA"/>
</dbReference>
<sequence>MEENEEETKKRIRRKEKAFREWVEHDAHPLLREHLLRVRDHKGSLDPFLADVRDMMTPEEDAK</sequence>
<reference evidence="1" key="1">
    <citation type="submission" date="2020-03" db="EMBL/GenBank/DDBJ databases">
        <title>The deep terrestrial virosphere.</title>
        <authorList>
            <person name="Holmfeldt K."/>
            <person name="Nilsson E."/>
            <person name="Simone D."/>
            <person name="Lopez-Fernandez M."/>
            <person name="Wu X."/>
            <person name="de Brujin I."/>
            <person name="Lundin D."/>
            <person name="Andersson A."/>
            <person name="Bertilsson S."/>
            <person name="Dopson M."/>
        </authorList>
    </citation>
    <scope>NUCLEOTIDE SEQUENCE</scope>
    <source>
        <strain evidence="1">TM448A07585</strain>
        <strain evidence="2">TM448B06978</strain>
    </source>
</reference>
<gene>
    <name evidence="1" type="ORF">TM448A07585_0007</name>
    <name evidence="2" type="ORF">TM448B06978_0005</name>
</gene>
<organism evidence="1">
    <name type="scientific">viral metagenome</name>
    <dbReference type="NCBI Taxonomy" id="1070528"/>
    <lineage>
        <taxon>unclassified sequences</taxon>
        <taxon>metagenomes</taxon>
        <taxon>organismal metagenomes</taxon>
    </lineage>
</organism>
<accession>A0A6H2A4N2</accession>
<dbReference type="EMBL" id="MT145161">
    <property type="protein sequence ID" value="QJI04237.1"/>
    <property type="molecule type" value="Genomic_DNA"/>
</dbReference>
<evidence type="ECO:0000313" key="1">
    <source>
        <dbReference type="EMBL" id="QJA55163.1"/>
    </source>
</evidence>
<name>A0A6H2A4N2_9ZZZZ</name>
<proteinExistence type="predicted"/>
<evidence type="ECO:0000313" key="2">
    <source>
        <dbReference type="EMBL" id="QJI04237.1"/>
    </source>
</evidence>